<organism evidence="6 7">
    <name type="scientific">Actinacidiphila yanglinensis</name>
    <dbReference type="NCBI Taxonomy" id="310779"/>
    <lineage>
        <taxon>Bacteria</taxon>
        <taxon>Bacillati</taxon>
        <taxon>Actinomycetota</taxon>
        <taxon>Actinomycetes</taxon>
        <taxon>Kitasatosporales</taxon>
        <taxon>Streptomycetaceae</taxon>
        <taxon>Actinacidiphila</taxon>
    </lineage>
</organism>
<proteinExistence type="inferred from homology"/>
<evidence type="ECO:0000256" key="2">
    <source>
        <dbReference type="ARBA" id="ARBA00023015"/>
    </source>
</evidence>
<evidence type="ECO:0000256" key="3">
    <source>
        <dbReference type="ARBA" id="ARBA00023125"/>
    </source>
</evidence>
<dbReference type="SUPFAM" id="SSF53850">
    <property type="entry name" value="Periplasmic binding protein-like II"/>
    <property type="match status" value="1"/>
</dbReference>
<dbReference type="Gene3D" id="3.40.190.290">
    <property type="match status" value="1"/>
</dbReference>
<reference evidence="6 7" key="1">
    <citation type="submission" date="2016-10" db="EMBL/GenBank/DDBJ databases">
        <authorList>
            <person name="de Groot N.N."/>
        </authorList>
    </citation>
    <scope>NUCLEOTIDE SEQUENCE [LARGE SCALE GENOMIC DNA]</scope>
    <source>
        <strain evidence="6 7">CGMCC 4.2023</strain>
    </source>
</reference>
<dbReference type="OrthoDB" id="570111at2"/>
<keyword evidence="4" id="KW-0804">Transcription</keyword>
<keyword evidence="2" id="KW-0805">Transcription regulation</keyword>
<dbReference type="GO" id="GO:0043565">
    <property type="term" value="F:sequence-specific DNA binding"/>
    <property type="evidence" value="ECO:0007669"/>
    <property type="project" value="TreeGrafter"/>
</dbReference>
<comment type="similarity">
    <text evidence="1">Belongs to the LysR transcriptional regulatory family.</text>
</comment>
<sequence>MPPRDDVSTDDLRLLLALARTGRLVAAAALVGIDHTTVRRRLRRLESGLGVTLIEHGPDGWVLTEVGRSVVERSVRLEDIVQDVRAAVRGEEGTVRGTVRIAAPDGFGATLAPVAIAEVVREHPGVSVELVTMTRPLSPRAAGYDLSVSIGEPRQGWLTSELLTHYELGLYVAHDYLRRHGPLRGTADLADHRLVFYVDSHLAVAELDLARSFAGTGVGLASTSVHAQVAATRGGAGIGLLPSFLAEPEPDLVRVLPAEVRFVLAYSLSRRRDSPAPEAVDLIRAALHRHVARHRSELLPLG</sequence>
<evidence type="ECO:0000313" key="7">
    <source>
        <dbReference type="Proteomes" id="UP000236754"/>
    </source>
</evidence>
<dbReference type="Pfam" id="PF00126">
    <property type="entry name" value="HTH_1"/>
    <property type="match status" value="1"/>
</dbReference>
<evidence type="ECO:0000313" key="6">
    <source>
        <dbReference type="EMBL" id="SEF94913.1"/>
    </source>
</evidence>
<dbReference type="GO" id="GO:0003700">
    <property type="term" value="F:DNA-binding transcription factor activity"/>
    <property type="evidence" value="ECO:0007669"/>
    <property type="project" value="InterPro"/>
</dbReference>
<keyword evidence="3 6" id="KW-0238">DNA-binding</keyword>
<feature type="domain" description="HTH lysR-type" evidence="5">
    <location>
        <begin position="7"/>
        <end position="64"/>
    </location>
</feature>
<dbReference type="PROSITE" id="PS50931">
    <property type="entry name" value="HTH_LYSR"/>
    <property type="match status" value="1"/>
</dbReference>
<name>A0A1H5W677_9ACTN</name>
<evidence type="ECO:0000256" key="1">
    <source>
        <dbReference type="ARBA" id="ARBA00009437"/>
    </source>
</evidence>
<accession>A0A1H5W677</accession>
<dbReference type="PANTHER" id="PTHR30537:SF3">
    <property type="entry name" value="TRANSCRIPTIONAL REGULATORY PROTEIN"/>
    <property type="match status" value="1"/>
</dbReference>
<dbReference type="InterPro" id="IPR058163">
    <property type="entry name" value="LysR-type_TF_proteobact-type"/>
</dbReference>
<dbReference type="InterPro" id="IPR036388">
    <property type="entry name" value="WH-like_DNA-bd_sf"/>
</dbReference>
<dbReference type="InterPro" id="IPR036390">
    <property type="entry name" value="WH_DNA-bd_sf"/>
</dbReference>
<evidence type="ECO:0000256" key="4">
    <source>
        <dbReference type="ARBA" id="ARBA00023163"/>
    </source>
</evidence>
<dbReference type="InterPro" id="IPR005119">
    <property type="entry name" value="LysR_subst-bd"/>
</dbReference>
<dbReference type="GO" id="GO:0006351">
    <property type="term" value="P:DNA-templated transcription"/>
    <property type="evidence" value="ECO:0007669"/>
    <property type="project" value="TreeGrafter"/>
</dbReference>
<dbReference type="SUPFAM" id="SSF46785">
    <property type="entry name" value="Winged helix' DNA-binding domain"/>
    <property type="match status" value="1"/>
</dbReference>
<keyword evidence="7" id="KW-1185">Reference proteome</keyword>
<evidence type="ECO:0000259" key="5">
    <source>
        <dbReference type="PROSITE" id="PS50931"/>
    </source>
</evidence>
<dbReference type="Proteomes" id="UP000236754">
    <property type="component" value="Unassembled WGS sequence"/>
</dbReference>
<dbReference type="AlphaFoldDB" id="A0A1H5W677"/>
<dbReference type="Pfam" id="PF03466">
    <property type="entry name" value="LysR_substrate"/>
    <property type="match status" value="1"/>
</dbReference>
<dbReference type="PANTHER" id="PTHR30537">
    <property type="entry name" value="HTH-TYPE TRANSCRIPTIONAL REGULATOR"/>
    <property type="match status" value="1"/>
</dbReference>
<dbReference type="EMBL" id="FNVU01000002">
    <property type="protein sequence ID" value="SEF94913.1"/>
    <property type="molecule type" value="Genomic_DNA"/>
</dbReference>
<dbReference type="RefSeq" id="WP_103884677.1">
    <property type="nucleotide sequence ID" value="NZ_FNVU01000002.1"/>
</dbReference>
<dbReference type="Gene3D" id="1.10.10.10">
    <property type="entry name" value="Winged helix-like DNA-binding domain superfamily/Winged helix DNA-binding domain"/>
    <property type="match status" value="1"/>
</dbReference>
<dbReference type="InterPro" id="IPR000847">
    <property type="entry name" value="LysR_HTH_N"/>
</dbReference>
<gene>
    <name evidence="6" type="ORF">SAMN05216223_102571</name>
</gene>
<protein>
    <submittedName>
        <fullName evidence="6">DNA-binding transcriptional regulator, LysR family</fullName>
    </submittedName>
</protein>